<evidence type="ECO:0000313" key="8">
    <source>
        <dbReference type="Proteomes" id="UP000824232"/>
    </source>
</evidence>
<reference evidence="7" key="1">
    <citation type="submission" date="2020-10" db="EMBL/GenBank/DDBJ databases">
        <authorList>
            <person name="Gilroy R."/>
        </authorList>
    </citation>
    <scope>NUCLEOTIDE SEQUENCE</scope>
    <source>
        <strain evidence="7">CHK184-20233</strain>
    </source>
</reference>
<sequence length="286" mass="31683">MVLVNFNEMLKDAKEKKYAVPHFNINNLEWTKYILEKMQEENLPVILGVSEGAKKYMGGFYAVRCMVEGLIKDLNITIPVCLHLDHGSSFESCKEAIDAGFSSVMIDASKYDLETNKKITKEVVDYAHPKGVSVEAEVGHVGGTEDNVYGDVFRATLEDCIELAKTGIDSIAPALGSVHGLYKGEPNLDFDRMKEINEALSIPLVLHGGTGIPYDMIKKAISCGISKININTELQVTWHKAVVDFIKENPSVYDPRKVIGSGEMSMKDKINELVDVFNPNHISSKN</sequence>
<dbReference type="NCBIfam" id="TIGR00167">
    <property type="entry name" value="cbbA"/>
    <property type="match status" value="1"/>
</dbReference>
<dbReference type="CDD" id="cd00947">
    <property type="entry name" value="TBP_aldolase_IIB"/>
    <property type="match status" value="1"/>
</dbReference>
<feature type="binding site" evidence="6">
    <location>
        <position position="137"/>
    </location>
    <ligand>
        <name>Zn(2+)</name>
        <dbReference type="ChEBI" id="CHEBI:29105"/>
        <label>2</label>
    </ligand>
</feature>
<dbReference type="InterPro" id="IPR011289">
    <property type="entry name" value="Fruc_bis_ald_class-2"/>
</dbReference>
<dbReference type="InterPro" id="IPR050246">
    <property type="entry name" value="Class_II_FBP_aldolase"/>
</dbReference>
<keyword evidence="2 6" id="KW-0862">Zinc</keyword>
<feature type="binding site" evidence="6">
    <location>
        <position position="107"/>
    </location>
    <ligand>
        <name>Zn(2+)</name>
        <dbReference type="ChEBI" id="CHEBI:29105"/>
        <label>2</label>
    </ligand>
</feature>
<gene>
    <name evidence="7" type="primary">fba</name>
    <name evidence="7" type="ORF">IAB38_06415</name>
</gene>
<dbReference type="PANTHER" id="PTHR30304">
    <property type="entry name" value="D-TAGATOSE-1,6-BISPHOSPHATE ALDOLASE"/>
    <property type="match status" value="1"/>
</dbReference>
<dbReference type="Gene3D" id="3.20.20.70">
    <property type="entry name" value="Aldolase class I"/>
    <property type="match status" value="1"/>
</dbReference>
<evidence type="ECO:0000256" key="5">
    <source>
        <dbReference type="PIRSR" id="PIRSR001359-2"/>
    </source>
</evidence>
<keyword evidence="3 7" id="KW-0456">Lyase</keyword>
<reference evidence="7" key="2">
    <citation type="journal article" date="2021" name="PeerJ">
        <title>Extensive microbial diversity within the chicken gut microbiome revealed by metagenomics and culture.</title>
        <authorList>
            <person name="Gilroy R."/>
            <person name="Ravi A."/>
            <person name="Getino M."/>
            <person name="Pursley I."/>
            <person name="Horton D.L."/>
            <person name="Alikhan N.F."/>
            <person name="Baker D."/>
            <person name="Gharbi K."/>
            <person name="Hall N."/>
            <person name="Watson M."/>
            <person name="Adriaenssens E.M."/>
            <person name="Foster-Nyarko E."/>
            <person name="Jarju S."/>
            <person name="Secka A."/>
            <person name="Antonio M."/>
            <person name="Oren A."/>
            <person name="Chaudhuri R.R."/>
            <person name="La Ragione R."/>
            <person name="Hildebrand F."/>
            <person name="Pallen M.J."/>
        </authorList>
    </citation>
    <scope>NUCLEOTIDE SEQUENCE</scope>
    <source>
        <strain evidence="7">CHK184-20233</strain>
    </source>
</reference>
<protein>
    <submittedName>
        <fullName evidence="7">Class II fructose-1,6-bisphosphate aldolase</fullName>
        <ecNumber evidence="7">4.1.2.13</ecNumber>
    </submittedName>
</protein>
<feature type="active site" description="Proton donor" evidence="4">
    <location>
        <position position="85"/>
    </location>
</feature>
<feature type="binding site" evidence="5">
    <location>
        <begin position="229"/>
        <end position="232"/>
    </location>
    <ligand>
        <name>dihydroxyacetone phosphate</name>
        <dbReference type="ChEBI" id="CHEBI:57642"/>
    </ligand>
</feature>
<comment type="caution">
    <text evidence="7">The sequence shown here is derived from an EMBL/GenBank/DDBJ whole genome shotgun (WGS) entry which is preliminary data.</text>
</comment>
<evidence type="ECO:0000256" key="2">
    <source>
        <dbReference type="ARBA" id="ARBA00022833"/>
    </source>
</evidence>
<dbReference type="EC" id="4.1.2.13" evidence="7"/>
<keyword evidence="1 6" id="KW-0479">Metal-binding</keyword>
<dbReference type="SUPFAM" id="SSF51569">
    <property type="entry name" value="Aldolase"/>
    <property type="match status" value="1"/>
</dbReference>
<evidence type="ECO:0000256" key="1">
    <source>
        <dbReference type="ARBA" id="ARBA00022723"/>
    </source>
</evidence>
<dbReference type="GO" id="GO:0008270">
    <property type="term" value="F:zinc ion binding"/>
    <property type="evidence" value="ECO:0007669"/>
    <property type="project" value="InterPro"/>
</dbReference>
<dbReference type="GO" id="GO:0030388">
    <property type="term" value="P:fructose 1,6-bisphosphate metabolic process"/>
    <property type="evidence" value="ECO:0007669"/>
    <property type="project" value="InterPro"/>
</dbReference>
<evidence type="ECO:0000256" key="6">
    <source>
        <dbReference type="PIRSR" id="PIRSR001359-3"/>
    </source>
</evidence>
<organism evidence="7 8">
    <name type="scientific">Candidatus Onthousia excrementipullorum</name>
    <dbReference type="NCBI Taxonomy" id="2840884"/>
    <lineage>
        <taxon>Bacteria</taxon>
        <taxon>Bacillati</taxon>
        <taxon>Bacillota</taxon>
        <taxon>Bacilli</taxon>
        <taxon>Candidatus Onthousia</taxon>
    </lineage>
</organism>
<dbReference type="Proteomes" id="UP000824232">
    <property type="component" value="Unassembled WGS sequence"/>
</dbReference>
<proteinExistence type="predicted"/>
<dbReference type="InterPro" id="IPR013785">
    <property type="entry name" value="Aldolase_TIM"/>
</dbReference>
<accession>A0A9D1DV88</accession>
<feature type="binding site" evidence="6">
    <location>
        <position position="179"/>
    </location>
    <ligand>
        <name>Zn(2+)</name>
        <dbReference type="ChEBI" id="CHEBI:29105"/>
        <label>1</label>
        <note>catalytic</note>
    </ligand>
</feature>
<dbReference type="InterPro" id="IPR000771">
    <property type="entry name" value="FBA_II"/>
</dbReference>
<evidence type="ECO:0000256" key="3">
    <source>
        <dbReference type="ARBA" id="ARBA00023239"/>
    </source>
</evidence>
<dbReference type="Pfam" id="PF01116">
    <property type="entry name" value="F_bP_aldolase"/>
    <property type="match status" value="1"/>
</dbReference>
<dbReference type="PROSITE" id="PS00806">
    <property type="entry name" value="ALDOLASE_CLASS_II_2"/>
    <property type="match status" value="1"/>
</dbReference>
<feature type="binding site" evidence="5">
    <location>
        <begin position="208"/>
        <end position="210"/>
    </location>
    <ligand>
        <name>dihydroxyacetone phosphate</name>
        <dbReference type="ChEBI" id="CHEBI:57642"/>
    </ligand>
</feature>
<dbReference type="PANTHER" id="PTHR30304:SF0">
    <property type="entry name" value="D-TAGATOSE-1,6-BISPHOSPHATE ALDOLASE SUBUNIT GATY-RELATED"/>
    <property type="match status" value="1"/>
</dbReference>
<feature type="binding site" evidence="6">
    <location>
        <position position="207"/>
    </location>
    <ligand>
        <name>Zn(2+)</name>
        <dbReference type="ChEBI" id="CHEBI:29105"/>
        <label>1</label>
        <note>catalytic</note>
    </ligand>
</feature>
<dbReference type="GO" id="GO:0006096">
    <property type="term" value="P:glycolytic process"/>
    <property type="evidence" value="ECO:0007669"/>
    <property type="project" value="InterPro"/>
</dbReference>
<dbReference type="NCBIfam" id="TIGR01859">
    <property type="entry name" value="fruc_bis_ald"/>
    <property type="match status" value="1"/>
</dbReference>
<name>A0A9D1DV88_9FIRM</name>
<feature type="binding site" evidence="5">
    <location>
        <position position="180"/>
    </location>
    <ligand>
        <name>dihydroxyacetone phosphate</name>
        <dbReference type="ChEBI" id="CHEBI:57642"/>
    </ligand>
</feature>
<evidence type="ECO:0000313" key="7">
    <source>
        <dbReference type="EMBL" id="HIR59667.1"/>
    </source>
</evidence>
<comment type="cofactor">
    <cofactor evidence="6">
        <name>Zn(2+)</name>
        <dbReference type="ChEBI" id="CHEBI:29105"/>
    </cofactor>
    <text evidence="6">Binds 2 Zn(2+) ions per subunit. One is catalytic and the other provides a structural contribution.</text>
</comment>
<dbReference type="PIRSF" id="PIRSF001359">
    <property type="entry name" value="F_bP_aldolase_II"/>
    <property type="match status" value="1"/>
</dbReference>
<dbReference type="AlphaFoldDB" id="A0A9D1DV88"/>
<feature type="binding site" evidence="6">
    <location>
        <position position="86"/>
    </location>
    <ligand>
        <name>Zn(2+)</name>
        <dbReference type="ChEBI" id="CHEBI:29105"/>
        <label>1</label>
        <note>catalytic</note>
    </ligand>
</feature>
<dbReference type="GO" id="GO:0004332">
    <property type="term" value="F:fructose-bisphosphate aldolase activity"/>
    <property type="evidence" value="ECO:0007669"/>
    <property type="project" value="UniProtKB-EC"/>
</dbReference>
<evidence type="ECO:0000256" key="4">
    <source>
        <dbReference type="PIRSR" id="PIRSR001359-1"/>
    </source>
</evidence>
<dbReference type="EMBL" id="DVHC01000062">
    <property type="protein sequence ID" value="HIR59667.1"/>
    <property type="molecule type" value="Genomic_DNA"/>
</dbReference>